<dbReference type="EMBL" id="CP050253">
    <property type="protein sequence ID" value="QIQ21299.1"/>
    <property type="molecule type" value="Genomic_DNA"/>
</dbReference>
<keyword evidence="9" id="KW-0406">Ion transport</keyword>
<dbReference type="FunCoup" id="A0A6G9IBV0">
    <property type="interactions" value="190"/>
</dbReference>
<evidence type="ECO:0000256" key="2">
    <source>
        <dbReference type="ARBA" id="ARBA00009765"/>
    </source>
</evidence>
<evidence type="ECO:0000256" key="6">
    <source>
        <dbReference type="ARBA" id="ARBA00022692"/>
    </source>
</evidence>
<comment type="subcellular location">
    <subcellularLocation>
        <location evidence="1">Cell membrane</location>
        <topology evidence="1">Multi-pass membrane protein</topology>
    </subcellularLocation>
</comment>
<dbReference type="GO" id="GO:0015095">
    <property type="term" value="F:magnesium ion transmembrane transporter activity"/>
    <property type="evidence" value="ECO:0007669"/>
    <property type="project" value="TreeGrafter"/>
</dbReference>
<dbReference type="GO" id="GO:0015087">
    <property type="term" value="F:cobalt ion transmembrane transporter activity"/>
    <property type="evidence" value="ECO:0007669"/>
    <property type="project" value="TreeGrafter"/>
</dbReference>
<protein>
    <submittedName>
        <fullName evidence="12">Zinc transporter ZntB</fullName>
    </submittedName>
</protein>
<dbReference type="PANTHER" id="PTHR46494:SF3">
    <property type="entry name" value="ZINC TRANSPORT PROTEIN ZNTB"/>
    <property type="match status" value="1"/>
</dbReference>
<dbReference type="InterPro" id="IPR002523">
    <property type="entry name" value="MgTranspt_CorA/ZnTranspt_ZntB"/>
</dbReference>
<dbReference type="Pfam" id="PF01544">
    <property type="entry name" value="CorA"/>
    <property type="match status" value="1"/>
</dbReference>
<keyword evidence="4" id="KW-1003">Cell membrane</keyword>
<evidence type="ECO:0000313" key="13">
    <source>
        <dbReference type="Proteomes" id="UP000501168"/>
    </source>
</evidence>
<evidence type="ECO:0000256" key="10">
    <source>
        <dbReference type="ARBA" id="ARBA00023136"/>
    </source>
</evidence>
<evidence type="ECO:0000313" key="12">
    <source>
        <dbReference type="EMBL" id="QIQ21299.1"/>
    </source>
</evidence>
<gene>
    <name evidence="12" type="primary">zntB</name>
    <name evidence="12" type="ORF">IPMB12_06125</name>
</gene>
<evidence type="ECO:0000256" key="11">
    <source>
        <dbReference type="SAM" id="Phobius"/>
    </source>
</evidence>
<evidence type="ECO:0000256" key="8">
    <source>
        <dbReference type="ARBA" id="ARBA00022989"/>
    </source>
</evidence>
<evidence type="ECO:0000256" key="3">
    <source>
        <dbReference type="ARBA" id="ARBA00022448"/>
    </source>
</evidence>
<sequence>MAETLTSSSAKAVSPISSQAFLSAKPVFCCQLDGKGGAIPVTQDTQATVSNPCWVHLDYLKPETIAWINQTPLLPDIARSILTSKNQQPKELRLDVGMLAVLKGVNVTPNNQPDPIVTLRFYITDNLIISTRHQKINAINELQEDLKKQVGPVDVADWLVQLSDIIAEHANASVENVHSQVIKLEDGAMDQKLIQNKDIGRVRRQLVILRRLLSPQRDVYVRISTERLSWIDDHDRQHMHDIATRLSYSVEDIDACLFRLSSLMELINAMLTESTNKRIYLMSLFAMIFMPITFLTSLFGINLSGMPYSESPLAFGIFSGVLIMMTIIFIFWLRRRKWL</sequence>
<dbReference type="Gene3D" id="1.20.58.340">
    <property type="entry name" value="Magnesium transport protein CorA, transmembrane region"/>
    <property type="match status" value="2"/>
</dbReference>
<evidence type="ECO:0000256" key="9">
    <source>
        <dbReference type="ARBA" id="ARBA00023065"/>
    </source>
</evidence>
<dbReference type="RefSeq" id="WP_166915973.1">
    <property type="nucleotide sequence ID" value="NZ_CP050253.1"/>
</dbReference>
<dbReference type="PANTHER" id="PTHR46494">
    <property type="entry name" value="CORA FAMILY METAL ION TRANSPORTER (EUROFUNG)"/>
    <property type="match status" value="1"/>
</dbReference>
<dbReference type="AlphaFoldDB" id="A0A6G9IBV0"/>
<keyword evidence="5" id="KW-0997">Cell inner membrane</keyword>
<keyword evidence="10 11" id="KW-0472">Membrane</keyword>
<evidence type="ECO:0000256" key="7">
    <source>
        <dbReference type="ARBA" id="ARBA00022833"/>
    </source>
</evidence>
<dbReference type="Gene3D" id="3.30.460.20">
    <property type="entry name" value="CorA soluble domain-like"/>
    <property type="match status" value="1"/>
</dbReference>
<feature type="transmembrane region" description="Helical" evidence="11">
    <location>
        <begin position="279"/>
        <end position="301"/>
    </location>
</feature>
<dbReference type="InterPro" id="IPR045861">
    <property type="entry name" value="CorA_cytoplasmic_dom"/>
</dbReference>
<proteinExistence type="inferred from homology"/>
<dbReference type="NCBIfam" id="NF007092">
    <property type="entry name" value="PRK09546.1"/>
    <property type="match status" value="1"/>
</dbReference>
<dbReference type="GO" id="GO:0050897">
    <property type="term" value="F:cobalt ion binding"/>
    <property type="evidence" value="ECO:0007669"/>
    <property type="project" value="TreeGrafter"/>
</dbReference>
<keyword evidence="13" id="KW-1185">Reference proteome</keyword>
<organism evidence="12 13">
    <name type="scientific">Zophobihabitans entericus</name>
    <dbReference type="NCBI Taxonomy" id="1635327"/>
    <lineage>
        <taxon>Bacteria</taxon>
        <taxon>Pseudomonadati</taxon>
        <taxon>Pseudomonadota</taxon>
        <taxon>Gammaproteobacteria</taxon>
        <taxon>Orbales</taxon>
        <taxon>Orbaceae</taxon>
        <taxon>Zophobihabitans</taxon>
    </lineage>
</organism>
<dbReference type="SUPFAM" id="SSF143865">
    <property type="entry name" value="CorA soluble domain-like"/>
    <property type="match status" value="1"/>
</dbReference>
<name>A0A6G9IBV0_9GAMM</name>
<evidence type="ECO:0000256" key="4">
    <source>
        <dbReference type="ARBA" id="ARBA00022475"/>
    </source>
</evidence>
<keyword evidence="8 11" id="KW-1133">Transmembrane helix</keyword>
<dbReference type="GO" id="GO:0005886">
    <property type="term" value="C:plasma membrane"/>
    <property type="evidence" value="ECO:0007669"/>
    <property type="project" value="UniProtKB-SubCell"/>
</dbReference>
<dbReference type="SUPFAM" id="SSF144083">
    <property type="entry name" value="Magnesium transport protein CorA, transmembrane region"/>
    <property type="match status" value="1"/>
</dbReference>
<dbReference type="GO" id="GO:0000287">
    <property type="term" value="F:magnesium ion binding"/>
    <property type="evidence" value="ECO:0007669"/>
    <property type="project" value="TreeGrafter"/>
</dbReference>
<feature type="transmembrane region" description="Helical" evidence="11">
    <location>
        <begin position="313"/>
        <end position="333"/>
    </location>
</feature>
<dbReference type="InParanoid" id="A0A6G9IBV0"/>
<dbReference type="InterPro" id="IPR045863">
    <property type="entry name" value="CorA_TM1_TM2"/>
</dbReference>
<evidence type="ECO:0000256" key="1">
    <source>
        <dbReference type="ARBA" id="ARBA00004651"/>
    </source>
</evidence>
<accession>A0A6G9IBV0</accession>
<dbReference type="KEGG" id="orb:IPMB12_06125"/>
<keyword evidence="7" id="KW-0862">Zinc</keyword>
<keyword evidence="3" id="KW-0813">Transport</keyword>
<comment type="similarity">
    <text evidence="2">Belongs to the CorA metal ion transporter (MIT) (TC 1.A.35) family.</text>
</comment>
<dbReference type="Proteomes" id="UP000501168">
    <property type="component" value="Chromosome"/>
</dbReference>
<reference evidence="12 13" key="1">
    <citation type="submission" date="2020-03" db="EMBL/GenBank/DDBJ databases">
        <title>Complete genome sequence of Orbus sp. IPMB12 (BCRC 80908).</title>
        <authorList>
            <person name="Lo W.-S."/>
            <person name="Chang T.-H."/>
            <person name="Kuo C.-H."/>
        </authorList>
    </citation>
    <scope>NUCLEOTIDE SEQUENCE [LARGE SCALE GENOMIC DNA]</scope>
    <source>
        <strain evidence="12 13">IPMB12</strain>
    </source>
</reference>
<keyword evidence="6 11" id="KW-0812">Transmembrane</keyword>
<evidence type="ECO:0000256" key="5">
    <source>
        <dbReference type="ARBA" id="ARBA00022519"/>
    </source>
</evidence>